<dbReference type="PANTHER" id="PTHR42748">
    <property type="entry name" value="NITROGEN METABOLITE REPRESSION PROTEIN NMRA FAMILY MEMBER"/>
    <property type="match status" value="1"/>
</dbReference>
<dbReference type="Pfam" id="PF05368">
    <property type="entry name" value="NmrA"/>
    <property type="match status" value="1"/>
</dbReference>
<evidence type="ECO:0000256" key="1">
    <source>
        <dbReference type="ARBA" id="ARBA00006328"/>
    </source>
</evidence>
<proteinExistence type="inferred from homology"/>
<feature type="domain" description="NmrA-like" evidence="3">
    <location>
        <begin position="7"/>
        <end position="259"/>
    </location>
</feature>
<sequence>MFNGSAAIGVFGAYGAQGGAIAGALESRDVAVRCFGTKARMHGQAHESVRVDLGEQEQVTAALRGLEAISLTIPLEYDARRTRLYAENIAHAVKQNDVRRVVFNTNTRIPARLTAVPAFETRRVVEDVLRQSGIPLTIVRPAMYLENLLAPTVAAEVISNGVLRYPVPAETPIAWISLKDLGSAVASALLDDGRTGEDINIGGEDLTGPQLASHLQRALDRPVTFEAMDPTRFEDGLALAIGTQAAHGVAGLYHWINVHPETSTMSGGYESLRTLGVTPGSATEWAGARWPALSSI</sequence>
<dbReference type="RefSeq" id="WP_052589356.1">
    <property type="nucleotide sequence ID" value="NZ_CP011112.1"/>
</dbReference>
<dbReference type="STRING" id="571913.VV02_01265"/>
<dbReference type="InterPro" id="IPR051164">
    <property type="entry name" value="NmrA-like_oxidored"/>
</dbReference>
<evidence type="ECO:0000259" key="3">
    <source>
        <dbReference type="Pfam" id="PF05368"/>
    </source>
</evidence>
<keyword evidence="5" id="KW-1185">Reference proteome</keyword>
<evidence type="ECO:0000313" key="5">
    <source>
        <dbReference type="Proteomes" id="UP000066480"/>
    </source>
</evidence>
<accession>A0A0K1JDN2</accession>
<dbReference type="InterPro" id="IPR008030">
    <property type="entry name" value="NmrA-like"/>
</dbReference>
<dbReference type="Gene3D" id="3.40.50.720">
    <property type="entry name" value="NAD(P)-binding Rossmann-like Domain"/>
    <property type="match status" value="1"/>
</dbReference>
<protein>
    <recommendedName>
        <fullName evidence="3">NmrA-like domain-containing protein</fullName>
    </recommendedName>
</protein>
<evidence type="ECO:0000256" key="2">
    <source>
        <dbReference type="ARBA" id="ARBA00022857"/>
    </source>
</evidence>
<organism evidence="4 5">
    <name type="scientific">Luteipulveratus mongoliensis</name>
    <dbReference type="NCBI Taxonomy" id="571913"/>
    <lineage>
        <taxon>Bacteria</taxon>
        <taxon>Bacillati</taxon>
        <taxon>Actinomycetota</taxon>
        <taxon>Actinomycetes</taxon>
        <taxon>Micrococcales</taxon>
        <taxon>Dermacoccaceae</taxon>
        <taxon>Luteipulveratus</taxon>
    </lineage>
</organism>
<dbReference type="Proteomes" id="UP000066480">
    <property type="component" value="Chromosome"/>
</dbReference>
<reference evidence="4 5" key="1">
    <citation type="submission" date="2015-03" db="EMBL/GenBank/DDBJ databases">
        <title>Luteipulveratus halotolerans sp. nov., a novel actinobacterium (Dermacoccaceae) from Sarawak, Malaysia.</title>
        <authorList>
            <person name="Juboi H."/>
            <person name="Basik A."/>
            <person name="Shamsul S.S."/>
            <person name="Arnold P."/>
            <person name="Schmitt E.K."/>
            <person name="Sanglier J.-J."/>
            <person name="Yeo T."/>
        </authorList>
    </citation>
    <scope>NUCLEOTIDE SEQUENCE [LARGE SCALE GENOMIC DNA]</scope>
    <source>
        <strain evidence="4 5">MN07-A0370</strain>
    </source>
</reference>
<keyword evidence="2" id="KW-0521">NADP</keyword>
<dbReference type="PANTHER" id="PTHR42748:SF7">
    <property type="entry name" value="NMRA LIKE REDOX SENSOR 1-RELATED"/>
    <property type="match status" value="1"/>
</dbReference>
<dbReference type="EMBL" id="CP011112">
    <property type="protein sequence ID" value="AKU14816.1"/>
    <property type="molecule type" value="Genomic_DNA"/>
</dbReference>
<comment type="similarity">
    <text evidence="1">Belongs to the NmrA-type oxidoreductase family.</text>
</comment>
<evidence type="ECO:0000313" key="4">
    <source>
        <dbReference type="EMBL" id="AKU14816.1"/>
    </source>
</evidence>
<dbReference type="InterPro" id="IPR036291">
    <property type="entry name" value="NAD(P)-bd_dom_sf"/>
</dbReference>
<gene>
    <name evidence="4" type="ORF">VV02_01265</name>
</gene>
<name>A0A0K1JDN2_9MICO</name>
<dbReference type="AlphaFoldDB" id="A0A0K1JDN2"/>
<dbReference type="SUPFAM" id="SSF51735">
    <property type="entry name" value="NAD(P)-binding Rossmann-fold domains"/>
    <property type="match status" value="1"/>
</dbReference>
<dbReference type="KEGG" id="lmoi:VV02_01265"/>